<dbReference type="PANTHER" id="PTHR43591">
    <property type="entry name" value="METHYLTRANSFERASE"/>
    <property type="match status" value="1"/>
</dbReference>
<dbReference type="Gene3D" id="3.40.50.150">
    <property type="entry name" value="Vaccinia Virus protein VP39"/>
    <property type="match status" value="1"/>
</dbReference>
<keyword evidence="2" id="KW-0489">Methyltransferase</keyword>
<dbReference type="RefSeq" id="WP_164710929.1">
    <property type="nucleotide sequence ID" value="NZ_CAXIBR010000149.1"/>
</dbReference>
<dbReference type="InterPro" id="IPR029063">
    <property type="entry name" value="SAM-dependent_MTases_sf"/>
</dbReference>
<gene>
    <name evidence="2" type="ORF">DVS28_a4721</name>
</gene>
<sequence>MSTSTPAPETPDIVIGNHHNKYGGGNPLIQYLTKRFLAALDELLDGVAAEGPITRVLEVGCGEGEIADRLRARFPEATVTALDLPDAGLRQDWQGRDHQVGFLHGDAHGLPFADNTFDLVLAVEVCEHLTDPDAGLREMARVSGRHLVLSVPREPLFRMGNFFTGRHVKDFGNTPGHLNHWGSPAFLRFVSQVGAVADIRQPLPWTALRARVDAI</sequence>
<keyword evidence="3" id="KW-1185">Reference proteome</keyword>
<accession>A0A346Y4I5</accession>
<dbReference type="InterPro" id="IPR013216">
    <property type="entry name" value="Methyltransf_11"/>
</dbReference>
<dbReference type="EMBL" id="CP031165">
    <property type="protein sequence ID" value="AXV09382.1"/>
    <property type="molecule type" value="Genomic_DNA"/>
</dbReference>
<evidence type="ECO:0000313" key="3">
    <source>
        <dbReference type="Proteomes" id="UP000264006"/>
    </source>
</evidence>
<proteinExistence type="predicted"/>
<keyword evidence="2" id="KW-0808">Transferase</keyword>
<dbReference type="SUPFAM" id="SSF53335">
    <property type="entry name" value="S-adenosyl-L-methionine-dependent methyltransferases"/>
    <property type="match status" value="1"/>
</dbReference>
<evidence type="ECO:0000259" key="1">
    <source>
        <dbReference type="Pfam" id="PF08241"/>
    </source>
</evidence>
<dbReference type="AlphaFoldDB" id="A0A346Y4I5"/>
<dbReference type="GO" id="GO:0032259">
    <property type="term" value="P:methylation"/>
    <property type="evidence" value="ECO:0007669"/>
    <property type="project" value="UniProtKB-KW"/>
</dbReference>
<feature type="domain" description="Methyltransferase type 11" evidence="1">
    <location>
        <begin position="57"/>
        <end position="142"/>
    </location>
</feature>
<dbReference type="GO" id="GO:0008757">
    <property type="term" value="F:S-adenosylmethionine-dependent methyltransferase activity"/>
    <property type="evidence" value="ECO:0007669"/>
    <property type="project" value="InterPro"/>
</dbReference>
<dbReference type="KEGG" id="euz:DVS28_a4721"/>
<protein>
    <submittedName>
        <fullName evidence="2">SAM-dependent methyltransferase</fullName>
    </submittedName>
</protein>
<evidence type="ECO:0000313" key="2">
    <source>
        <dbReference type="EMBL" id="AXV09382.1"/>
    </source>
</evidence>
<dbReference type="PANTHER" id="PTHR43591:SF24">
    <property type="entry name" value="2-METHOXY-6-POLYPRENYL-1,4-BENZOQUINOL METHYLASE, MITOCHONDRIAL"/>
    <property type="match status" value="1"/>
</dbReference>
<dbReference type="CDD" id="cd02440">
    <property type="entry name" value="AdoMet_MTases"/>
    <property type="match status" value="1"/>
</dbReference>
<dbReference type="Pfam" id="PF08241">
    <property type="entry name" value="Methyltransf_11"/>
    <property type="match status" value="1"/>
</dbReference>
<reference evidence="2 3" key="1">
    <citation type="submission" date="2018-09" db="EMBL/GenBank/DDBJ databases">
        <title>Complete genome sequence of Euzebya sp. DY32-46 isolated from seawater of Pacific Ocean.</title>
        <authorList>
            <person name="Xu L."/>
            <person name="Wu Y.-H."/>
            <person name="Xu X.-W."/>
        </authorList>
    </citation>
    <scope>NUCLEOTIDE SEQUENCE [LARGE SCALE GENOMIC DNA]</scope>
    <source>
        <strain evidence="2 3">DY32-46</strain>
    </source>
</reference>
<dbReference type="Proteomes" id="UP000264006">
    <property type="component" value="Chromosome"/>
</dbReference>
<name>A0A346Y4I5_9ACTN</name>
<organism evidence="2 3">
    <name type="scientific">Euzebya pacifica</name>
    <dbReference type="NCBI Taxonomy" id="1608957"/>
    <lineage>
        <taxon>Bacteria</taxon>
        <taxon>Bacillati</taxon>
        <taxon>Actinomycetota</taxon>
        <taxon>Nitriliruptoria</taxon>
        <taxon>Euzebyales</taxon>
    </lineage>
</organism>